<reference evidence="3 4" key="1">
    <citation type="submission" date="2016-10" db="EMBL/GenBank/DDBJ databases">
        <authorList>
            <person name="de Groot N.N."/>
        </authorList>
    </citation>
    <scope>NUCLEOTIDE SEQUENCE [LARGE SCALE GENOMIC DNA]</scope>
    <source>
        <strain evidence="3 4">DSM 26915</strain>
    </source>
</reference>
<dbReference type="EMBL" id="FNUZ01000002">
    <property type="protein sequence ID" value="SEF88953.1"/>
    <property type="molecule type" value="Genomic_DNA"/>
</dbReference>
<sequence length="250" mass="25684">MRFLVASFFALSAVAACSPSIPDSAAGVGFDNVDGNRRAAVDARLEGRAPSTAVIPPAASVSTSTLGPQGSFTSAAATASAADDSLEADAMAALRAANSGEEPLQASPSNPPPQVVSNSVGISNENDFNAVSDERSIQADAALRAQNQAAYQVIQPTALPTREGATGPNIVDYALRTTNVVGQSLYRRSTFASKAKEERNCAAYASPDLAQEAFLASGGPEKDREGLDSDGDGFACTWNPAPFRAVRSGN</sequence>
<evidence type="ECO:0000256" key="2">
    <source>
        <dbReference type="SAM" id="SignalP"/>
    </source>
</evidence>
<keyword evidence="2" id="KW-0732">Signal</keyword>
<gene>
    <name evidence="3" type="ORF">SAMN04488045_1124</name>
</gene>
<dbReference type="RefSeq" id="WP_103909509.1">
    <property type="nucleotide sequence ID" value="NZ_FNUZ01000002.1"/>
</dbReference>
<proteinExistence type="predicted"/>
<dbReference type="Proteomes" id="UP000236752">
    <property type="component" value="Unassembled WGS sequence"/>
</dbReference>
<evidence type="ECO:0000313" key="3">
    <source>
        <dbReference type="EMBL" id="SEF88953.1"/>
    </source>
</evidence>
<evidence type="ECO:0000256" key="1">
    <source>
        <dbReference type="SAM" id="MobiDB-lite"/>
    </source>
</evidence>
<feature type="chain" id="PRO_5009287492" description="Excalibur calcium-binding domain-containing protein" evidence="2">
    <location>
        <begin position="26"/>
        <end position="250"/>
    </location>
</feature>
<dbReference type="PROSITE" id="PS51257">
    <property type="entry name" value="PROKAR_LIPOPROTEIN"/>
    <property type="match status" value="1"/>
</dbReference>
<protein>
    <recommendedName>
        <fullName evidence="5">Excalibur calcium-binding domain-containing protein</fullName>
    </recommendedName>
</protein>
<evidence type="ECO:0008006" key="5">
    <source>
        <dbReference type="Google" id="ProtNLM"/>
    </source>
</evidence>
<dbReference type="AlphaFoldDB" id="A0A1H5VP44"/>
<name>A0A1H5VP44_9RHOB</name>
<feature type="signal peptide" evidence="2">
    <location>
        <begin position="1"/>
        <end position="25"/>
    </location>
</feature>
<organism evidence="3 4">
    <name type="scientific">Thalassococcus halodurans</name>
    <dbReference type="NCBI Taxonomy" id="373675"/>
    <lineage>
        <taxon>Bacteria</taxon>
        <taxon>Pseudomonadati</taxon>
        <taxon>Pseudomonadota</taxon>
        <taxon>Alphaproteobacteria</taxon>
        <taxon>Rhodobacterales</taxon>
        <taxon>Roseobacteraceae</taxon>
        <taxon>Thalassococcus</taxon>
    </lineage>
</organism>
<evidence type="ECO:0000313" key="4">
    <source>
        <dbReference type="Proteomes" id="UP000236752"/>
    </source>
</evidence>
<dbReference type="OrthoDB" id="7951357at2"/>
<feature type="region of interest" description="Disordered" evidence="1">
    <location>
        <begin position="97"/>
        <end position="121"/>
    </location>
</feature>
<keyword evidence="4" id="KW-1185">Reference proteome</keyword>
<accession>A0A1H5VP44</accession>